<evidence type="ECO:0000259" key="7">
    <source>
        <dbReference type="PROSITE" id="PS51821"/>
    </source>
</evidence>
<proteinExistence type="predicted"/>
<dbReference type="Gene3D" id="2.60.40.3960">
    <property type="entry name" value="Velvet domain"/>
    <property type="match status" value="1"/>
</dbReference>
<feature type="compositionally biased region" description="Low complexity" evidence="6">
    <location>
        <begin position="221"/>
        <end position="235"/>
    </location>
</feature>
<dbReference type="InterPro" id="IPR037525">
    <property type="entry name" value="Velvet_dom"/>
</dbReference>
<dbReference type="PANTHER" id="PTHR33572:SF17">
    <property type="entry name" value="SEXUAL DEVELOPMENT REGULATOR VELC"/>
    <property type="match status" value="1"/>
</dbReference>
<dbReference type="AlphaFoldDB" id="A0A9P7M7W3"/>
<accession>A0A9P7M7W3</accession>
<sequence length="235" mass="26465">MATFPNLLDPGREWVLQDMRFILSMRQQPRAARACGFGDRDRRVIDPPPIIQMSIHSQHLTKDEGRKYLRYGSYVMNCSICDETGTRDASFMTGEYQHQRRLMGSLIGTPFVAQDDRGDEGCFFCFSDLSCRTPGAFRLKFTLIMIDPSRAGQVRHFPVLTELITDPFHAYSAKDFPGMLPSSSLAKRLREQGCNISIKKGNERGKGSRDIEEISDDDTGEASSPPRRARSSGSE</sequence>
<gene>
    <name evidence="8" type="ORF">E4U60_005407</name>
</gene>
<dbReference type="Proteomes" id="UP000706124">
    <property type="component" value="Unassembled WGS sequence"/>
</dbReference>
<feature type="domain" description="Velvet" evidence="7">
    <location>
        <begin position="16"/>
        <end position="199"/>
    </location>
</feature>
<protein>
    <recommendedName>
        <fullName evidence="7">Velvet domain-containing protein</fullName>
    </recommendedName>
</protein>
<keyword evidence="2" id="KW-0749">Sporulation</keyword>
<dbReference type="GO" id="GO:0030435">
    <property type="term" value="P:sporulation resulting in formation of a cellular spore"/>
    <property type="evidence" value="ECO:0007669"/>
    <property type="project" value="UniProtKB-KW"/>
</dbReference>
<dbReference type="EMBL" id="SRPO01000475">
    <property type="protein sequence ID" value="KAG5932188.1"/>
    <property type="molecule type" value="Genomic_DNA"/>
</dbReference>
<dbReference type="Pfam" id="PF11754">
    <property type="entry name" value="Velvet"/>
    <property type="match status" value="2"/>
</dbReference>
<evidence type="ECO:0000256" key="6">
    <source>
        <dbReference type="SAM" id="MobiDB-lite"/>
    </source>
</evidence>
<evidence type="ECO:0000256" key="2">
    <source>
        <dbReference type="ARBA" id="ARBA00022969"/>
    </source>
</evidence>
<evidence type="ECO:0000256" key="3">
    <source>
        <dbReference type="ARBA" id="ARBA00023015"/>
    </source>
</evidence>
<name>A0A9P7M7W3_9HYPO</name>
<keyword evidence="9" id="KW-1185">Reference proteome</keyword>
<dbReference type="InterPro" id="IPR038491">
    <property type="entry name" value="Velvet_dom_sf"/>
</dbReference>
<evidence type="ECO:0000313" key="9">
    <source>
        <dbReference type="Proteomes" id="UP000706124"/>
    </source>
</evidence>
<dbReference type="GO" id="GO:0005634">
    <property type="term" value="C:nucleus"/>
    <property type="evidence" value="ECO:0007669"/>
    <property type="project" value="UniProtKB-SubCell"/>
</dbReference>
<reference evidence="8 9" key="1">
    <citation type="journal article" date="2020" name="bioRxiv">
        <title>Whole genome comparisons of ergot fungi reveals the divergence and evolution of species within the genus Claviceps are the result of varying mechanisms driving genome evolution and host range expansion.</title>
        <authorList>
            <person name="Wyka S.A."/>
            <person name="Mondo S.J."/>
            <person name="Liu M."/>
            <person name="Dettman J."/>
            <person name="Nalam V."/>
            <person name="Broders K.D."/>
        </authorList>
    </citation>
    <scope>NUCLEOTIDE SEQUENCE [LARGE SCALE GENOMIC DNA]</scope>
    <source>
        <strain evidence="8 9">CCC 1485</strain>
    </source>
</reference>
<feature type="region of interest" description="Disordered" evidence="6">
    <location>
        <begin position="196"/>
        <end position="235"/>
    </location>
</feature>
<dbReference type="OrthoDB" id="3056235at2759"/>
<dbReference type="PANTHER" id="PTHR33572">
    <property type="entry name" value="SPORE DEVELOPMENT REGULATOR VOSA"/>
    <property type="match status" value="1"/>
</dbReference>
<evidence type="ECO:0000313" key="8">
    <source>
        <dbReference type="EMBL" id="KAG5932188.1"/>
    </source>
</evidence>
<evidence type="ECO:0000256" key="5">
    <source>
        <dbReference type="ARBA" id="ARBA00023242"/>
    </source>
</evidence>
<dbReference type="PROSITE" id="PS51821">
    <property type="entry name" value="VELVET"/>
    <property type="match status" value="1"/>
</dbReference>
<keyword evidence="4" id="KW-0804">Transcription</keyword>
<evidence type="ECO:0000256" key="4">
    <source>
        <dbReference type="ARBA" id="ARBA00023163"/>
    </source>
</evidence>
<evidence type="ECO:0000256" key="1">
    <source>
        <dbReference type="ARBA" id="ARBA00004123"/>
    </source>
</evidence>
<organism evidence="8 9">
    <name type="scientific">Claviceps pazoutovae</name>
    <dbReference type="NCBI Taxonomy" id="1649127"/>
    <lineage>
        <taxon>Eukaryota</taxon>
        <taxon>Fungi</taxon>
        <taxon>Dikarya</taxon>
        <taxon>Ascomycota</taxon>
        <taxon>Pezizomycotina</taxon>
        <taxon>Sordariomycetes</taxon>
        <taxon>Hypocreomycetidae</taxon>
        <taxon>Hypocreales</taxon>
        <taxon>Clavicipitaceae</taxon>
        <taxon>Claviceps</taxon>
    </lineage>
</organism>
<keyword evidence="5" id="KW-0539">Nucleus</keyword>
<comment type="subcellular location">
    <subcellularLocation>
        <location evidence="1">Nucleus</location>
    </subcellularLocation>
</comment>
<comment type="caution">
    <text evidence="8">The sequence shown here is derived from an EMBL/GenBank/DDBJ whole genome shotgun (WGS) entry which is preliminary data.</text>
</comment>
<keyword evidence="3" id="KW-0805">Transcription regulation</keyword>
<dbReference type="InterPro" id="IPR021740">
    <property type="entry name" value="Velvet"/>
</dbReference>
<feature type="compositionally biased region" description="Basic and acidic residues" evidence="6">
    <location>
        <begin position="200"/>
        <end position="212"/>
    </location>
</feature>